<accession>A0A095V0A6</accession>
<evidence type="ECO:0000256" key="2">
    <source>
        <dbReference type="ARBA" id="ARBA00022729"/>
    </source>
</evidence>
<dbReference type="Pfam" id="PF08309">
    <property type="entry name" value="LVIVD"/>
    <property type="match status" value="2"/>
</dbReference>
<feature type="signal peptide" evidence="3">
    <location>
        <begin position="1"/>
        <end position="18"/>
    </location>
</feature>
<dbReference type="SUPFAM" id="SSF50978">
    <property type="entry name" value="WD40 repeat-like"/>
    <property type="match status" value="1"/>
</dbReference>
<dbReference type="Proteomes" id="UP000029554">
    <property type="component" value="Unassembled WGS sequence"/>
</dbReference>
<reference evidence="4 5" key="1">
    <citation type="submission" date="2014-09" db="EMBL/GenBank/DDBJ databases">
        <title>Whole Genome Shotgun of Flavobacterium aquatile LMG 4008.</title>
        <authorList>
            <person name="Gale A.N."/>
            <person name="Pipes S.E."/>
            <person name="Newman J.D."/>
        </authorList>
    </citation>
    <scope>NUCLEOTIDE SEQUENCE [LARGE SCALE GENOMIC DNA]</scope>
    <source>
        <strain evidence="4 5">LMG 4008</strain>
    </source>
</reference>
<proteinExistence type="predicted"/>
<keyword evidence="2 3" id="KW-0732">Signal</keyword>
<comment type="caution">
    <text evidence="4">The sequence shown here is derived from an EMBL/GenBank/DDBJ whole genome shotgun (WGS) entry which is preliminary data.</text>
</comment>
<protein>
    <recommendedName>
        <fullName evidence="1">Type IV secretion system putative lipoprotein virB7</fullName>
    </recommendedName>
</protein>
<gene>
    <name evidence="4" type="ORF">LG45_08255</name>
</gene>
<name>A0A095V0A6_9FLAO</name>
<dbReference type="eggNOG" id="COG5276">
    <property type="taxonomic scope" value="Bacteria"/>
</dbReference>
<evidence type="ECO:0000256" key="3">
    <source>
        <dbReference type="SAM" id="SignalP"/>
    </source>
</evidence>
<dbReference type="OrthoDB" id="1521841at2"/>
<keyword evidence="5" id="KW-1185">Reference proteome</keyword>
<evidence type="ECO:0000313" key="5">
    <source>
        <dbReference type="Proteomes" id="UP000029554"/>
    </source>
</evidence>
<dbReference type="Pfam" id="PF08139">
    <property type="entry name" value="LPAM_1"/>
    <property type="match status" value="1"/>
</dbReference>
<dbReference type="InterPro" id="IPR013211">
    <property type="entry name" value="LVIVD"/>
</dbReference>
<evidence type="ECO:0000313" key="4">
    <source>
        <dbReference type="EMBL" id="KGD68270.1"/>
    </source>
</evidence>
<dbReference type="InterPro" id="IPR012640">
    <property type="entry name" value="Membr_lipoprot_lipid_attach_CS"/>
</dbReference>
<feature type="chain" id="PRO_5001911576" description="Type IV secretion system putative lipoprotein virB7" evidence="3">
    <location>
        <begin position="19"/>
        <end position="242"/>
    </location>
</feature>
<evidence type="ECO:0000256" key="1">
    <source>
        <dbReference type="ARBA" id="ARBA00017922"/>
    </source>
</evidence>
<sequence>MKKIIYFLLITFVISACSNDQDNASTKDGQGGSLAIFALKGNYLYGVDNSKLNVFSLLNPSTPVSVNEVEIGFNIETLFSFENYLFVGSRNGMFIYSIENPENPVLLSQAQHFTSCDPVVANATNSFVTLHSGTFCGNNLNVLQVYDTSDINNPLLIHSRNLTYPKGLSLYNDYLFVCDDVIKIFDIQNPIEPILVNTIDKNCFDIIINGNTFYAIGENGLYRYELNPDDINDIQFKSEVIF</sequence>
<dbReference type="InterPro" id="IPR036322">
    <property type="entry name" value="WD40_repeat_dom_sf"/>
</dbReference>
<dbReference type="EMBL" id="JRHH01000003">
    <property type="protein sequence ID" value="KGD68270.1"/>
    <property type="molecule type" value="Genomic_DNA"/>
</dbReference>
<dbReference type="AlphaFoldDB" id="A0A095V0A6"/>
<dbReference type="PROSITE" id="PS51257">
    <property type="entry name" value="PROKAR_LIPOPROTEIN"/>
    <property type="match status" value="1"/>
</dbReference>
<dbReference type="RefSeq" id="WP_035126720.1">
    <property type="nucleotide sequence ID" value="NZ_JRHH01000003.1"/>
</dbReference>
<organism evidence="4 5">
    <name type="scientific">Flavobacterium aquatile LMG 4008 = ATCC 11947</name>
    <dbReference type="NCBI Taxonomy" id="1453498"/>
    <lineage>
        <taxon>Bacteria</taxon>
        <taxon>Pseudomonadati</taxon>
        <taxon>Bacteroidota</taxon>
        <taxon>Flavobacteriia</taxon>
        <taxon>Flavobacteriales</taxon>
        <taxon>Flavobacteriaceae</taxon>
        <taxon>Flavobacterium</taxon>
    </lineage>
</organism>